<dbReference type="eggNOG" id="COG1722">
    <property type="taxonomic scope" value="Bacteria"/>
</dbReference>
<dbReference type="InterPro" id="IPR037004">
    <property type="entry name" value="Exonuc_VII_ssu_sf"/>
</dbReference>
<dbReference type="AlphaFoldDB" id="C7MMV7"/>
<accession>C7MMV7</accession>
<keyword evidence="8" id="KW-1185">Reference proteome</keyword>
<organism evidence="7 8">
    <name type="scientific">Cryptobacterium curtum (strain ATCC 700683 / DSM 15641 / CCUG 43107 / 12-3)</name>
    <dbReference type="NCBI Taxonomy" id="469378"/>
    <lineage>
        <taxon>Bacteria</taxon>
        <taxon>Bacillati</taxon>
        <taxon>Actinomycetota</taxon>
        <taxon>Coriobacteriia</taxon>
        <taxon>Eggerthellales</taxon>
        <taxon>Eggerthellaceae</taxon>
        <taxon>Cryptobacterium</taxon>
    </lineage>
</organism>
<dbReference type="OrthoDB" id="3177602at2"/>
<evidence type="ECO:0000256" key="1">
    <source>
        <dbReference type="ARBA" id="ARBA00009998"/>
    </source>
</evidence>
<dbReference type="GO" id="GO:0008855">
    <property type="term" value="F:exodeoxyribonuclease VII activity"/>
    <property type="evidence" value="ECO:0007669"/>
    <property type="project" value="InterPro"/>
</dbReference>
<dbReference type="GO" id="GO:0009318">
    <property type="term" value="C:exodeoxyribonuclease VII complex"/>
    <property type="evidence" value="ECO:0007669"/>
    <property type="project" value="InterPro"/>
</dbReference>
<comment type="similarity">
    <text evidence="1">Belongs to the XseB family.</text>
</comment>
<name>C7MMV7_CRYCD</name>
<dbReference type="EMBL" id="CP001682">
    <property type="protein sequence ID" value="ACU94247.1"/>
    <property type="molecule type" value="Genomic_DNA"/>
</dbReference>
<dbReference type="SUPFAM" id="SSF116842">
    <property type="entry name" value="XseB-like"/>
    <property type="match status" value="1"/>
</dbReference>
<protein>
    <submittedName>
        <fullName evidence="7">Exonuclease VII small subunit</fullName>
    </submittedName>
</protein>
<evidence type="ECO:0000313" key="8">
    <source>
        <dbReference type="Proteomes" id="UP000000954"/>
    </source>
</evidence>
<evidence type="ECO:0000256" key="5">
    <source>
        <dbReference type="ARBA" id="ARBA00022839"/>
    </source>
</evidence>
<proteinExistence type="inferred from homology"/>
<keyword evidence="3" id="KW-0540">Nuclease</keyword>
<gene>
    <name evidence="7" type="ordered locus">Ccur_05260</name>
</gene>
<evidence type="ECO:0000256" key="4">
    <source>
        <dbReference type="ARBA" id="ARBA00022801"/>
    </source>
</evidence>
<dbReference type="KEGG" id="ccu:Ccur_05260"/>
<feature type="compositionally biased region" description="Polar residues" evidence="6">
    <location>
        <begin position="100"/>
        <end position="112"/>
    </location>
</feature>
<evidence type="ECO:0000313" key="7">
    <source>
        <dbReference type="EMBL" id="ACU94247.1"/>
    </source>
</evidence>
<keyword evidence="2" id="KW-0963">Cytoplasm</keyword>
<reference evidence="7 8" key="1">
    <citation type="journal article" date="2009" name="Stand. Genomic Sci.">
        <title>Complete genome sequence of Cryptobacterium curtum type strain (12-3).</title>
        <authorList>
            <person name="Mavrommatis K."/>
            <person name="Pukall R."/>
            <person name="Rohde C."/>
            <person name="Chen F."/>
            <person name="Sims D."/>
            <person name="Brettin T."/>
            <person name="Kuske C."/>
            <person name="Detter J.C."/>
            <person name="Han C."/>
            <person name="Lapidus A."/>
            <person name="Copeland A."/>
            <person name="Glavina Del Rio T."/>
            <person name="Nolan M."/>
            <person name="Lucas S."/>
            <person name="Tice H."/>
            <person name="Cheng J.F."/>
            <person name="Bruce D."/>
            <person name="Goodwin L."/>
            <person name="Pitluck S."/>
            <person name="Ovchinnikova G."/>
            <person name="Pati A."/>
            <person name="Ivanova N."/>
            <person name="Chen A."/>
            <person name="Palaniappan K."/>
            <person name="Chain P."/>
            <person name="D'haeseleer P."/>
            <person name="Goker M."/>
            <person name="Bristow J."/>
            <person name="Eisen J.A."/>
            <person name="Markowitz V."/>
            <person name="Hugenholtz P."/>
            <person name="Rohde M."/>
            <person name="Klenk H.P."/>
            <person name="Kyrpides N.C."/>
        </authorList>
    </citation>
    <scope>NUCLEOTIDE SEQUENCE [LARGE SCALE GENOMIC DNA]</scope>
    <source>
        <strain evidence="8">ATCC 700683 / DSM 15641 / 12-3</strain>
    </source>
</reference>
<dbReference type="RefSeq" id="WP_012802935.1">
    <property type="nucleotide sequence ID" value="NC_013170.1"/>
</dbReference>
<dbReference type="Gene3D" id="1.10.287.1040">
    <property type="entry name" value="Exonuclease VII, small subunit"/>
    <property type="match status" value="1"/>
</dbReference>
<keyword evidence="4" id="KW-0378">Hydrolase</keyword>
<dbReference type="STRING" id="469378.Ccur_05260"/>
<dbReference type="Proteomes" id="UP000000954">
    <property type="component" value="Chromosome"/>
</dbReference>
<dbReference type="InterPro" id="IPR003761">
    <property type="entry name" value="Exonuc_VII_S"/>
</dbReference>
<feature type="region of interest" description="Disordered" evidence="6">
    <location>
        <begin position="63"/>
        <end position="112"/>
    </location>
</feature>
<dbReference type="HOGENOM" id="CLU_2141737_0_0_11"/>
<keyword evidence="5 7" id="KW-0269">Exonuclease</keyword>
<evidence type="ECO:0000256" key="3">
    <source>
        <dbReference type="ARBA" id="ARBA00022722"/>
    </source>
</evidence>
<evidence type="ECO:0000256" key="6">
    <source>
        <dbReference type="SAM" id="MobiDB-lite"/>
    </source>
</evidence>
<evidence type="ECO:0000256" key="2">
    <source>
        <dbReference type="ARBA" id="ARBA00022490"/>
    </source>
</evidence>
<dbReference type="Pfam" id="PF02609">
    <property type="entry name" value="Exonuc_VII_S"/>
    <property type="match status" value="1"/>
</dbReference>
<feature type="compositionally biased region" description="Basic and acidic residues" evidence="6">
    <location>
        <begin position="64"/>
        <end position="75"/>
    </location>
</feature>
<sequence length="112" mass="11666">MNGTGADQADDLTFEGVNDRLTEIVDAVSNDDISLEEALDLFEEAIDLGMQASSLLEEGIVQESPDKDSALHESDGAGIASNPTGIKPNPVDPVGIAYNPVSTTSNFSSPAE</sequence>
<dbReference type="GO" id="GO:0006308">
    <property type="term" value="P:DNA catabolic process"/>
    <property type="evidence" value="ECO:0007669"/>
    <property type="project" value="InterPro"/>
</dbReference>